<comment type="caution">
    <text evidence="2">The sequence shown here is derived from an EMBL/GenBank/DDBJ whole genome shotgun (WGS) entry which is preliminary data.</text>
</comment>
<dbReference type="AlphaFoldDB" id="A0A426XV13"/>
<feature type="region of interest" description="Disordered" evidence="1">
    <location>
        <begin position="69"/>
        <end position="108"/>
    </location>
</feature>
<dbReference type="EMBL" id="AMZH03017219">
    <property type="protein sequence ID" value="RRT43353.1"/>
    <property type="molecule type" value="Genomic_DNA"/>
</dbReference>
<protein>
    <submittedName>
        <fullName evidence="2">Uncharacterized protein</fullName>
    </submittedName>
</protein>
<organism evidence="2 3">
    <name type="scientific">Ensete ventricosum</name>
    <name type="common">Abyssinian banana</name>
    <name type="synonym">Musa ensete</name>
    <dbReference type="NCBI Taxonomy" id="4639"/>
    <lineage>
        <taxon>Eukaryota</taxon>
        <taxon>Viridiplantae</taxon>
        <taxon>Streptophyta</taxon>
        <taxon>Embryophyta</taxon>
        <taxon>Tracheophyta</taxon>
        <taxon>Spermatophyta</taxon>
        <taxon>Magnoliopsida</taxon>
        <taxon>Liliopsida</taxon>
        <taxon>Zingiberales</taxon>
        <taxon>Musaceae</taxon>
        <taxon>Ensete</taxon>
    </lineage>
</organism>
<proteinExistence type="predicted"/>
<evidence type="ECO:0000313" key="2">
    <source>
        <dbReference type="EMBL" id="RRT43353.1"/>
    </source>
</evidence>
<accession>A0A426XV13</accession>
<dbReference type="Proteomes" id="UP000287651">
    <property type="component" value="Unassembled WGS sequence"/>
</dbReference>
<name>A0A426XV13_ENSVE</name>
<feature type="compositionally biased region" description="Basic and acidic residues" evidence="1">
    <location>
        <begin position="69"/>
        <end position="79"/>
    </location>
</feature>
<gene>
    <name evidence="2" type="ORF">B296_00044887</name>
</gene>
<sequence>MERTAHLSQLSSGWAVHLKHVKPFYCAIMACDAGRLIAVSGGNGEEAVVKEAALPEGGRMWPELKGEGVYDAHSKDGTGRRLPTPCGRCQSRELSRQQGRRPFDKAIR</sequence>
<feature type="compositionally biased region" description="Basic and acidic residues" evidence="1">
    <location>
        <begin position="90"/>
        <end position="108"/>
    </location>
</feature>
<reference evidence="2 3" key="1">
    <citation type="journal article" date="2014" name="Agronomy (Basel)">
        <title>A Draft Genome Sequence for Ensete ventricosum, the Drought-Tolerant Tree Against Hunger.</title>
        <authorList>
            <person name="Harrison J."/>
            <person name="Moore K.A."/>
            <person name="Paszkiewicz K."/>
            <person name="Jones T."/>
            <person name="Grant M."/>
            <person name="Ambacheew D."/>
            <person name="Muzemil S."/>
            <person name="Studholme D.J."/>
        </authorList>
    </citation>
    <scope>NUCLEOTIDE SEQUENCE [LARGE SCALE GENOMIC DNA]</scope>
</reference>
<evidence type="ECO:0000256" key="1">
    <source>
        <dbReference type="SAM" id="MobiDB-lite"/>
    </source>
</evidence>
<evidence type="ECO:0000313" key="3">
    <source>
        <dbReference type="Proteomes" id="UP000287651"/>
    </source>
</evidence>